<protein>
    <recommendedName>
        <fullName evidence="6">37S ribosomal protein S25, mitochondrial</fullName>
    </recommendedName>
</protein>
<evidence type="ECO:0000313" key="8">
    <source>
        <dbReference type="EMBL" id="CDO94562.1"/>
    </source>
</evidence>
<gene>
    <name evidence="8" type="ORF">KLDO_g2822</name>
</gene>
<dbReference type="PIRSF" id="PIRSF029764">
    <property type="entry name" value="RSM25"/>
    <property type="match status" value="1"/>
</dbReference>
<comment type="similarity">
    <text evidence="2">Belongs to the mitochondrion-specific ribosomal protein mS23 family.</text>
</comment>
<dbReference type="PANTHER" id="PTHR37799">
    <property type="entry name" value="37S RIBOSOMAL PROTEIN S25, MITOCHONDRIAL"/>
    <property type="match status" value="1"/>
</dbReference>
<evidence type="ECO:0000256" key="3">
    <source>
        <dbReference type="ARBA" id="ARBA00022980"/>
    </source>
</evidence>
<reference evidence="8 9" key="1">
    <citation type="submission" date="2014-03" db="EMBL/GenBank/DDBJ databases">
        <title>The genome of Kluyveromyces dobzhanskii.</title>
        <authorList>
            <person name="Nystedt B."/>
            <person name="Astrom S."/>
        </authorList>
    </citation>
    <scope>NUCLEOTIDE SEQUENCE [LARGE SCALE GENOMIC DNA]</scope>
    <source>
        <strain evidence="8 9">CBS 2104</strain>
    </source>
</reference>
<keyword evidence="9" id="KW-1185">Reference proteome</keyword>
<evidence type="ECO:0000256" key="7">
    <source>
        <dbReference type="SAM" id="MobiDB-lite"/>
    </source>
</evidence>
<evidence type="ECO:0000256" key="1">
    <source>
        <dbReference type="ARBA" id="ARBA00004173"/>
    </source>
</evidence>
<dbReference type="AlphaFoldDB" id="A0A0A8L8I2"/>
<dbReference type="GO" id="GO:0003735">
    <property type="term" value="F:structural constituent of ribosome"/>
    <property type="evidence" value="ECO:0007669"/>
    <property type="project" value="UniProtKB-UniRule"/>
</dbReference>
<evidence type="ECO:0000256" key="4">
    <source>
        <dbReference type="ARBA" id="ARBA00023128"/>
    </source>
</evidence>
<keyword evidence="4 6" id="KW-0496">Mitochondrion</keyword>
<proteinExistence type="inferred from homology"/>
<sequence length="261" mass="30164">MKIQQEAVNVLERTSAYLKSGILKKTPAWYNVIAKVPPTKKFARAPQLINPKNGKSRTVLPDYSNWKANSAGLYKTRPNHLEKKDSASKLYQPSKLVYIEDKLRKLFFQQHPWELSRPKILVENTLETQEYDWSHIQQLGKPLDGESVVQRTLHLLKSGDKKELIDAYDQARFEFYRLRIEQEVQDQIAQEEAEMFGSVFNISSVEYGIAKEQKVIDTWKRKAIQQAELMAARSSNPSASWANETEDAQKPIDQDVEEIQL</sequence>
<feature type="region of interest" description="Disordered" evidence="7">
    <location>
        <begin position="231"/>
        <end position="261"/>
    </location>
</feature>
<keyword evidence="3 6" id="KW-0689">Ribosomal protein</keyword>
<evidence type="ECO:0000313" key="9">
    <source>
        <dbReference type="Proteomes" id="UP000031516"/>
    </source>
</evidence>
<keyword evidence="5 6" id="KW-0687">Ribonucleoprotein</keyword>
<feature type="compositionally biased region" description="Polar residues" evidence="7">
    <location>
        <begin position="233"/>
        <end position="243"/>
    </location>
</feature>
<dbReference type="PANTHER" id="PTHR37799:SF1">
    <property type="entry name" value="SMALL RIBOSOMAL SUBUNIT PROTEIN MS23"/>
    <property type="match status" value="1"/>
</dbReference>
<comment type="caution">
    <text evidence="8">The sequence shown here is derived from an EMBL/GenBank/DDBJ whole genome shotgun (WGS) entry which is preliminary data.</text>
</comment>
<dbReference type="EMBL" id="CCBQ010000038">
    <property type="protein sequence ID" value="CDO94562.1"/>
    <property type="molecule type" value="Genomic_DNA"/>
</dbReference>
<dbReference type="OrthoDB" id="5542239at2759"/>
<comment type="subcellular location">
    <subcellularLocation>
        <location evidence="1 6">Mitochondrion</location>
    </subcellularLocation>
</comment>
<dbReference type="Pfam" id="PF13741">
    <property type="entry name" value="MRP-S25"/>
    <property type="match status" value="1"/>
</dbReference>
<evidence type="ECO:0000256" key="2">
    <source>
        <dbReference type="ARBA" id="ARBA00009864"/>
    </source>
</evidence>
<organism evidence="8 9">
    <name type="scientific">Kluyveromyces dobzhanskii CBS 2104</name>
    <dbReference type="NCBI Taxonomy" id="1427455"/>
    <lineage>
        <taxon>Eukaryota</taxon>
        <taxon>Fungi</taxon>
        <taxon>Dikarya</taxon>
        <taxon>Ascomycota</taxon>
        <taxon>Saccharomycotina</taxon>
        <taxon>Saccharomycetes</taxon>
        <taxon>Saccharomycetales</taxon>
        <taxon>Saccharomycetaceae</taxon>
        <taxon>Kluyveromyces</taxon>
    </lineage>
</organism>
<evidence type="ECO:0000256" key="5">
    <source>
        <dbReference type="ARBA" id="ARBA00023274"/>
    </source>
</evidence>
<name>A0A0A8L8I2_9SACH</name>
<dbReference type="GO" id="GO:0005763">
    <property type="term" value="C:mitochondrial small ribosomal subunit"/>
    <property type="evidence" value="ECO:0007669"/>
    <property type="project" value="UniProtKB-UniRule"/>
</dbReference>
<comment type="subunit">
    <text evidence="6">Component of the mitochondrial small ribosomal subunit.</text>
</comment>
<dbReference type="InterPro" id="IPR016939">
    <property type="entry name" value="Ribosomal_mS23_fun"/>
</dbReference>
<evidence type="ECO:0000256" key="6">
    <source>
        <dbReference type="PIRNR" id="PIRNR029764"/>
    </source>
</evidence>
<dbReference type="Proteomes" id="UP000031516">
    <property type="component" value="Unassembled WGS sequence"/>
</dbReference>
<accession>A0A0A8L8I2</accession>